<comment type="similarity">
    <text evidence="4 11">Belongs to the MoeA family.</text>
</comment>
<keyword evidence="9 11" id="KW-0501">Molybdenum cofactor biosynthesis</keyword>
<comment type="function">
    <text evidence="2 11">Catalyzes the insertion of molybdate into adenylated molybdopterin with the concomitant release of AMP.</text>
</comment>
<evidence type="ECO:0000256" key="6">
    <source>
        <dbReference type="ARBA" id="ARBA00022679"/>
    </source>
</evidence>
<comment type="cofactor">
    <cofactor evidence="1 11">
        <name>Mg(2+)</name>
        <dbReference type="ChEBI" id="CHEBI:18420"/>
    </cofactor>
</comment>
<dbReference type="NCBIfam" id="TIGR00177">
    <property type="entry name" value="molyb_syn"/>
    <property type="match status" value="1"/>
</dbReference>
<dbReference type="InterPro" id="IPR005110">
    <property type="entry name" value="MoeA_linker/N"/>
</dbReference>
<organism evidence="13 14">
    <name type="scientific">Candidatus Gallionella acididurans</name>
    <dbReference type="NCBI Taxonomy" id="1796491"/>
    <lineage>
        <taxon>Bacteria</taxon>
        <taxon>Pseudomonadati</taxon>
        <taxon>Pseudomonadota</taxon>
        <taxon>Betaproteobacteria</taxon>
        <taxon>Nitrosomonadales</taxon>
        <taxon>Gallionellaceae</taxon>
        <taxon>Gallionella</taxon>
    </lineage>
</organism>
<dbReference type="Gene3D" id="2.40.340.10">
    <property type="entry name" value="MoeA, C-terminal, domain IV"/>
    <property type="match status" value="1"/>
</dbReference>
<dbReference type="SUPFAM" id="SSF53218">
    <property type="entry name" value="Molybdenum cofactor biosynthesis proteins"/>
    <property type="match status" value="1"/>
</dbReference>
<evidence type="ECO:0000256" key="7">
    <source>
        <dbReference type="ARBA" id="ARBA00022723"/>
    </source>
</evidence>
<dbReference type="Proteomes" id="UP000070578">
    <property type="component" value="Unassembled WGS sequence"/>
</dbReference>
<dbReference type="PANTHER" id="PTHR10192">
    <property type="entry name" value="MOLYBDOPTERIN BIOSYNTHESIS PROTEIN"/>
    <property type="match status" value="1"/>
</dbReference>
<dbReference type="GO" id="GO:0061599">
    <property type="term" value="F:molybdopterin molybdotransferase activity"/>
    <property type="evidence" value="ECO:0007669"/>
    <property type="project" value="UniProtKB-UniRule"/>
</dbReference>
<comment type="caution">
    <text evidence="13">The sequence shown here is derived from an EMBL/GenBank/DDBJ whole genome shotgun (WGS) entry which is preliminary data.</text>
</comment>
<keyword evidence="7 11" id="KW-0479">Metal-binding</keyword>
<dbReference type="GO" id="GO:0046872">
    <property type="term" value="F:metal ion binding"/>
    <property type="evidence" value="ECO:0007669"/>
    <property type="project" value="UniProtKB-UniRule"/>
</dbReference>
<dbReference type="InterPro" id="IPR001453">
    <property type="entry name" value="MoaB/Mog_dom"/>
</dbReference>
<dbReference type="Gene3D" id="3.40.980.10">
    <property type="entry name" value="MoaB/Mog-like domain"/>
    <property type="match status" value="1"/>
</dbReference>
<comment type="pathway">
    <text evidence="3 11">Cofactor biosynthesis; molybdopterin biosynthesis.</text>
</comment>
<reference evidence="13 14" key="2">
    <citation type="submission" date="2016-03" db="EMBL/GenBank/DDBJ databases">
        <title>New uncultured bacterium of the family Gallionellaceae from acid mine drainage: description and reconstruction of genome based on metagenomic analysis of microbial community.</title>
        <authorList>
            <person name="Kadnikov V."/>
            <person name="Ivasenko D."/>
            <person name="Beletsky A."/>
            <person name="Mardanov A."/>
            <person name="Danilova E."/>
            <person name="Pimenov N."/>
            <person name="Karnachuk O."/>
            <person name="Ravin N."/>
        </authorList>
    </citation>
    <scope>NUCLEOTIDE SEQUENCE [LARGE SCALE GENOMIC DNA]</scope>
    <source>
        <strain evidence="13">ShG14-8</strain>
    </source>
</reference>
<evidence type="ECO:0000256" key="2">
    <source>
        <dbReference type="ARBA" id="ARBA00002901"/>
    </source>
</evidence>
<dbReference type="FunFam" id="3.40.980.10:FF:000004">
    <property type="entry name" value="Molybdopterin molybdenumtransferase"/>
    <property type="match status" value="1"/>
</dbReference>
<evidence type="ECO:0000256" key="9">
    <source>
        <dbReference type="ARBA" id="ARBA00023150"/>
    </source>
</evidence>
<evidence type="ECO:0000256" key="3">
    <source>
        <dbReference type="ARBA" id="ARBA00005046"/>
    </source>
</evidence>
<dbReference type="NCBIfam" id="NF045515">
    <property type="entry name" value="Glp_gephyrin"/>
    <property type="match status" value="1"/>
</dbReference>
<dbReference type="PANTHER" id="PTHR10192:SF5">
    <property type="entry name" value="GEPHYRIN"/>
    <property type="match status" value="1"/>
</dbReference>
<name>A0A139BVG3_9PROT</name>
<dbReference type="InterPro" id="IPR005111">
    <property type="entry name" value="MoeA_C_domain_IV"/>
</dbReference>
<evidence type="ECO:0000256" key="4">
    <source>
        <dbReference type="ARBA" id="ARBA00010763"/>
    </source>
</evidence>
<dbReference type="UniPathway" id="UPA00344"/>
<dbReference type="InterPro" id="IPR036688">
    <property type="entry name" value="MoeA_C_domain_IV_sf"/>
</dbReference>
<dbReference type="SUPFAM" id="SSF63882">
    <property type="entry name" value="MoeA N-terminal region -like"/>
    <property type="match status" value="1"/>
</dbReference>
<evidence type="ECO:0000313" key="14">
    <source>
        <dbReference type="Proteomes" id="UP000070578"/>
    </source>
</evidence>
<dbReference type="SMART" id="SM00852">
    <property type="entry name" value="MoCF_biosynth"/>
    <property type="match status" value="1"/>
</dbReference>
<dbReference type="GO" id="GO:0005829">
    <property type="term" value="C:cytosol"/>
    <property type="evidence" value="ECO:0007669"/>
    <property type="project" value="TreeGrafter"/>
</dbReference>
<evidence type="ECO:0000256" key="5">
    <source>
        <dbReference type="ARBA" id="ARBA00022505"/>
    </source>
</evidence>
<dbReference type="InterPro" id="IPR038987">
    <property type="entry name" value="MoeA-like"/>
</dbReference>
<keyword evidence="8 11" id="KW-0460">Magnesium</keyword>
<dbReference type="Pfam" id="PF03454">
    <property type="entry name" value="MoeA_C"/>
    <property type="match status" value="1"/>
</dbReference>
<dbReference type="Gene3D" id="2.170.190.11">
    <property type="entry name" value="Molybdopterin biosynthesis moea protein, domain 3"/>
    <property type="match status" value="1"/>
</dbReference>
<dbReference type="AlphaFoldDB" id="A0A139BVG3"/>
<accession>A0A139BVG3</accession>
<evidence type="ECO:0000256" key="11">
    <source>
        <dbReference type="RuleBase" id="RU365090"/>
    </source>
</evidence>
<dbReference type="PATRIC" id="fig|1796491.3.peg.988"/>
<protein>
    <recommendedName>
        <fullName evidence="11">Molybdopterin molybdenumtransferase</fullName>
        <ecNumber evidence="11">2.10.1.1</ecNumber>
    </recommendedName>
</protein>
<dbReference type="Pfam" id="PF03453">
    <property type="entry name" value="MoeA_N"/>
    <property type="match status" value="1"/>
</dbReference>
<keyword evidence="5 11" id="KW-0500">Molybdenum</keyword>
<evidence type="ECO:0000256" key="1">
    <source>
        <dbReference type="ARBA" id="ARBA00001946"/>
    </source>
</evidence>
<dbReference type="EC" id="2.10.1.1" evidence="11"/>
<dbReference type="FunFam" id="2.170.190.11:FF:000001">
    <property type="entry name" value="Molybdopterin molybdenumtransferase"/>
    <property type="match status" value="1"/>
</dbReference>
<feature type="domain" description="MoaB/Mog" evidence="12">
    <location>
        <begin position="180"/>
        <end position="325"/>
    </location>
</feature>
<dbReference type="Gene3D" id="3.90.105.10">
    <property type="entry name" value="Molybdopterin biosynthesis moea protein, domain 2"/>
    <property type="match status" value="1"/>
</dbReference>
<proteinExistence type="inferred from homology"/>
<dbReference type="InterPro" id="IPR036135">
    <property type="entry name" value="MoeA_linker/N_sf"/>
</dbReference>
<keyword evidence="6 11" id="KW-0808">Transferase</keyword>
<evidence type="ECO:0000256" key="10">
    <source>
        <dbReference type="ARBA" id="ARBA00047317"/>
    </source>
</evidence>
<dbReference type="GO" id="GO:0006777">
    <property type="term" value="P:Mo-molybdopterin cofactor biosynthetic process"/>
    <property type="evidence" value="ECO:0007669"/>
    <property type="project" value="UniProtKB-UniRule"/>
</dbReference>
<dbReference type="InterPro" id="IPR036425">
    <property type="entry name" value="MoaB/Mog-like_dom_sf"/>
</dbReference>
<evidence type="ECO:0000259" key="12">
    <source>
        <dbReference type="SMART" id="SM00852"/>
    </source>
</evidence>
<dbReference type="EMBL" id="LSLI01000014">
    <property type="protein sequence ID" value="KXS32976.1"/>
    <property type="molecule type" value="Genomic_DNA"/>
</dbReference>
<comment type="catalytic activity">
    <reaction evidence="10">
        <text>adenylyl-molybdopterin + molybdate = Mo-molybdopterin + AMP + H(+)</text>
        <dbReference type="Rhea" id="RHEA:35047"/>
        <dbReference type="ChEBI" id="CHEBI:15378"/>
        <dbReference type="ChEBI" id="CHEBI:36264"/>
        <dbReference type="ChEBI" id="CHEBI:62727"/>
        <dbReference type="ChEBI" id="CHEBI:71302"/>
        <dbReference type="ChEBI" id="CHEBI:456215"/>
        <dbReference type="EC" id="2.10.1.1"/>
    </reaction>
</comment>
<evidence type="ECO:0000313" key="13">
    <source>
        <dbReference type="EMBL" id="KXS32976.1"/>
    </source>
</evidence>
<dbReference type="SUPFAM" id="SSF63867">
    <property type="entry name" value="MoeA C-terminal domain-like"/>
    <property type="match status" value="1"/>
</dbReference>
<gene>
    <name evidence="13" type="ORF">AWT59_0903</name>
</gene>
<dbReference type="Pfam" id="PF00994">
    <property type="entry name" value="MoCF_biosynth"/>
    <property type="match status" value="1"/>
</dbReference>
<evidence type="ECO:0000256" key="8">
    <source>
        <dbReference type="ARBA" id="ARBA00022842"/>
    </source>
</evidence>
<sequence>MTMEHLSVTDAQQCILEFVKTLGAEPVRLEQSLGRVLADDVYANRDLPPYDVSAMDGYAVRSADLALVPATLSVIEDIKAGDMPAKTVHAGQCARIMTGAPLPAGADAVIRVEDTRASSETEVQINVAVKPGNDIRLQGEAMRNGDAVLAAGTEITPGISGILATVKSAQVRVHRRPRVAILSTGNELEDIDDPVDPDKIPNSNSYALMAQVQALGIEPDLLGIARDDPAELAEYLQRGLKFDVLLVSGGTSVGVHDYVRPILESLGVQMKFWRVAMKPGHPVAFGVLPGNAGGNSKDTFIFGLPGNPVSSMVCFEQFVSPALRRMMGHARIHRRTISARLTHNLKHQPGRTEFVRVTLKSEEGGYAATSTGAQGSGMLLSMARADGLLVVPSDSAGLAGGSMMAVQLLDGTVFQEDAIFKE</sequence>
<dbReference type="CDD" id="cd00887">
    <property type="entry name" value="MoeA"/>
    <property type="match status" value="1"/>
</dbReference>
<reference evidence="13 14" key="1">
    <citation type="submission" date="2016-02" db="EMBL/GenBank/DDBJ databases">
        <authorList>
            <person name="Wen L."/>
            <person name="He K."/>
            <person name="Yang H."/>
        </authorList>
    </citation>
    <scope>NUCLEOTIDE SEQUENCE [LARGE SCALE GENOMIC DNA]</scope>
    <source>
        <strain evidence="13">ShG14-8</strain>
    </source>
</reference>